<sequence length="167" mass="20186">MNDSILFFRFYVFIFIFFLLLFSFFLSKQIVSILINHFKLIYLLHNFKTKLSFTENDFTYLFDIYLFRKNLFLAIALCEFALQIDYIFFTKDCIHAFLAYCYYRSSFYGVAEYYYFKIISFSPDNLEALVNLGKMYYDLGYKAKAKLIFNRVYTLRPGFTLPSRYSI</sequence>
<keyword evidence="1" id="KW-0802">TPR repeat</keyword>
<dbReference type="Gene3D" id="1.25.40.10">
    <property type="entry name" value="Tetratricopeptide repeat domain"/>
    <property type="match status" value="1"/>
</dbReference>
<dbReference type="EMBL" id="MF101414">
    <property type="protein sequence ID" value="ARW60510.1"/>
    <property type="molecule type" value="Genomic_DNA"/>
</dbReference>
<geneLocation type="chloroplast" evidence="3"/>
<accession>A0A1Z1M3P5</accession>
<name>A0A1Z1M3P5_9FLOR</name>
<gene>
    <name evidence="3" type="primary">ycf37</name>
</gene>
<dbReference type="InterPro" id="IPR011990">
    <property type="entry name" value="TPR-like_helical_dom_sf"/>
</dbReference>
<keyword evidence="2" id="KW-0472">Membrane</keyword>
<evidence type="ECO:0000313" key="3">
    <source>
        <dbReference type="EMBL" id="ARW60510.1"/>
    </source>
</evidence>
<keyword evidence="3" id="KW-0150">Chloroplast</keyword>
<evidence type="ECO:0000256" key="1">
    <source>
        <dbReference type="PROSITE-ProRule" id="PRU00339"/>
    </source>
</evidence>
<reference evidence="3" key="1">
    <citation type="journal article" date="2017" name="J. Phycol.">
        <title>Analysis of chloroplast genomes and a supermatrix inform reclassification of the Rhodomelaceae (Rhodophyta).</title>
        <authorList>
            <person name="Diaz-Tapia P."/>
            <person name="Maggs C.A."/>
            <person name="West J.A."/>
            <person name="Verbruggen H."/>
        </authorList>
    </citation>
    <scope>NUCLEOTIDE SEQUENCE</scope>
    <source>
        <strain evidence="3">JH1432</strain>
    </source>
</reference>
<dbReference type="SUPFAM" id="SSF48452">
    <property type="entry name" value="TPR-like"/>
    <property type="match status" value="1"/>
</dbReference>
<proteinExistence type="predicted"/>
<organism evidence="3">
    <name type="scientific">Polysiphonia sp</name>
    <dbReference type="NCBI Taxonomy" id="1967842"/>
    <lineage>
        <taxon>Eukaryota</taxon>
        <taxon>Rhodophyta</taxon>
        <taxon>Florideophyceae</taxon>
        <taxon>Rhodymeniophycidae</taxon>
        <taxon>Ceramiales</taxon>
        <taxon>Rhodomelaceae</taxon>
        <taxon>Polysiphonioideae</taxon>
        <taxon>Polysiphonia</taxon>
    </lineage>
</organism>
<keyword evidence="2" id="KW-1133">Transmembrane helix</keyword>
<dbReference type="PROSITE" id="PS50005">
    <property type="entry name" value="TPR"/>
    <property type="match status" value="1"/>
</dbReference>
<keyword evidence="3" id="KW-0934">Plastid</keyword>
<keyword evidence="2" id="KW-0812">Transmembrane</keyword>
<dbReference type="AlphaFoldDB" id="A0A1Z1M3P5"/>
<evidence type="ECO:0000256" key="2">
    <source>
        <dbReference type="SAM" id="Phobius"/>
    </source>
</evidence>
<protein>
    <submittedName>
        <fullName evidence="3">Uncharacterized protein</fullName>
    </submittedName>
</protein>
<feature type="repeat" description="TPR" evidence="1">
    <location>
        <begin position="126"/>
        <end position="159"/>
    </location>
</feature>
<dbReference type="InterPro" id="IPR019734">
    <property type="entry name" value="TPR_rpt"/>
</dbReference>
<feature type="transmembrane region" description="Helical" evidence="2">
    <location>
        <begin position="6"/>
        <end position="26"/>
    </location>
</feature>